<evidence type="ECO:0000313" key="2">
    <source>
        <dbReference type="Proteomes" id="UP000019147"/>
    </source>
</evidence>
<dbReference type="RefSeq" id="WP_021828192.1">
    <property type="nucleotide sequence ID" value="NZ_CP015840.1"/>
</dbReference>
<dbReference type="EMBL" id="CP015840">
    <property type="protein sequence ID" value="ANG66375.1"/>
    <property type="molecule type" value="Genomic_DNA"/>
</dbReference>
<dbReference type="Pfam" id="PF16802">
    <property type="entry name" value="DUF5070"/>
    <property type="match status" value="1"/>
</dbReference>
<dbReference type="Gene3D" id="3.10.129.150">
    <property type="entry name" value="Domain of unknown function (DUF5070)"/>
    <property type="match status" value="1"/>
</dbReference>
<dbReference type="Proteomes" id="UP000019147">
    <property type="component" value="Chromosome"/>
</dbReference>
<gene>
    <name evidence="1" type="ORF">M787_003505</name>
</gene>
<dbReference type="GeneID" id="81478371"/>
<dbReference type="AlphaFoldDB" id="A0A173DZM9"/>
<protein>
    <submittedName>
        <fullName evidence="1">DUF5070 domain-containing protein</fullName>
    </submittedName>
</protein>
<dbReference type="InterPro" id="IPR031839">
    <property type="entry name" value="DUF5070"/>
</dbReference>
<accession>A0A173DZM9</accession>
<organism evidence="1 2">
    <name type="scientific">Chlamydia gallinacea 08-1274/3</name>
    <dbReference type="NCBI Taxonomy" id="1143323"/>
    <lineage>
        <taxon>Bacteria</taxon>
        <taxon>Pseudomonadati</taxon>
        <taxon>Chlamydiota</taxon>
        <taxon>Chlamydiia</taxon>
        <taxon>Chlamydiales</taxon>
        <taxon>Chlamydiaceae</taxon>
        <taxon>Chlamydia/Chlamydophila group</taxon>
        <taxon>Chlamydia</taxon>
    </lineage>
</organism>
<evidence type="ECO:0000313" key="1">
    <source>
        <dbReference type="EMBL" id="ANG66375.1"/>
    </source>
</evidence>
<proteinExistence type="predicted"/>
<dbReference type="OrthoDB" id="18866at2"/>
<dbReference type="STRING" id="1143323.M787_003505"/>
<dbReference type="KEGG" id="cgz:M787_003505"/>
<dbReference type="SUPFAM" id="SSF51197">
    <property type="entry name" value="Clavaminate synthase-like"/>
    <property type="match status" value="1"/>
</dbReference>
<name>A0A173DZM9_9CHLA</name>
<sequence>MKFVLHLEHLRHFQRQGSIIFEDLVSSEDCLALEIKLKEFIKTVAKDVQSLRWRKNVFRSVPEVSALVKKRRLAAFAAELIHRPKVSLVGDFWVFPGEKLPESTEDCQLLLCLSGNACGQGVFFVGTYPEQYSAQLQEPALLFIFSSAGIPIQ</sequence>
<reference evidence="1 2" key="1">
    <citation type="journal article" date="2014" name="Syst. Appl. Microbiol.">
        <title>Evidence for the existence of two new members of the family Chlamydiaceae and proposal of Chlamydia avium sp. nov. and Chlamydia gallinacea sp. nov.</title>
        <authorList>
            <person name="Sachse K."/>
            <person name="Laroucau K."/>
            <person name="Riege K."/>
            <person name="Wehner S."/>
            <person name="Dilcher M."/>
            <person name="Creasy H.H."/>
            <person name="Weidmann M."/>
            <person name="Myers G."/>
            <person name="Vorimore F."/>
            <person name="Vicari N."/>
            <person name="Magnino S."/>
            <person name="Liebler-Tenorio E."/>
            <person name="Ruettger A."/>
            <person name="Bavoil P.M."/>
            <person name="Hufert F.T."/>
            <person name="Rossello-Mora R."/>
            <person name="Marz M."/>
        </authorList>
    </citation>
    <scope>NUCLEOTIDE SEQUENCE [LARGE SCALE GENOMIC DNA]</scope>
    <source>
        <strain evidence="1 2">08-1274/3</strain>
    </source>
</reference>